<gene>
    <name evidence="2" type="ORF">F511_26337</name>
</gene>
<keyword evidence="3" id="KW-1185">Reference proteome</keyword>
<protein>
    <submittedName>
        <fullName evidence="2">Uncharacterized protein</fullName>
    </submittedName>
</protein>
<dbReference type="PANTHER" id="PTHR31170:SF20">
    <property type="entry name" value="DUF247 DOMAIN PROTEIN"/>
    <property type="match status" value="1"/>
</dbReference>
<dbReference type="InterPro" id="IPR004158">
    <property type="entry name" value="DUF247_pln"/>
</dbReference>
<reference evidence="2 3" key="1">
    <citation type="journal article" date="2015" name="Proc. Natl. Acad. Sci. U.S.A.">
        <title>The resurrection genome of Boea hygrometrica: A blueprint for survival of dehydration.</title>
        <authorList>
            <person name="Xiao L."/>
            <person name="Yang G."/>
            <person name="Zhang L."/>
            <person name="Yang X."/>
            <person name="Zhao S."/>
            <person name="Ji Z."/>
            <person name="Zhou Q."/>
            <person name="Hu M."/>
            <person name="Wang Y."/>
            <person name="Chen M."/>
            <person name="Xu Y."/>
            <person name="Jin H."/>
            <person name="Xiao X."/>
            <person name="Hu G."/>
            <person name="Bao F."/>
            <person name="Hu Y."/>
            <person name="Wan P."/>
            <person name="Li L."/>
            <person name="Deng X."/>
            <person name="Kuang T."/>
            <person name="Xiang C."/>
            <person name="Zhu J.K."/>
            <person name="Oliver M.J."/>
            <person name="He Y."/>
        </authorList>
    </citation>
    <scope>NUCLEOTIDE SEQUENCE [LARGE SCALE GENOMIC DNA]</scope>
    <source>
        <strain evidence="3">cv. XS01</strain>
    </source>
</reference>
<dbReference type="Proteomes" id="UP000250235">
    <property type="component" value="Unassembled WGS sequence"/>
</dbReference>
<evidence type="ECO:0000313" key="3">
    <source>
        <dbReference type="Proteomes" id="UP000250235"/>
    </source>
</evidence>
<keyword evidence="1" id="KW-0812">Transmembrane</keyword>
<keyword evidence="1" id="KW-0472">Membrane</keyword>
<sequence>MASESVVKVDMELLTASVTSLLDTLPVDPSNSYTACIYRVSEKPRKANEAAYTPRLVSIGPLHRDKSQLHGMESYKMRCLQNFYVRFGIELKELLGFVAREESSVRGCYEDTISLSKEKLSEMILLDGVFIVEIFLKNHFFQFRERSDTIFENRWIWNDLLHDLMLLENQLPMNVAKGLLRFVDPSFMDELTFYDLAHEFFKNVGNTEKLPLTEHCCKARHFVEFLLFLHQPRHWRDQPLSPTTKFEYTHSATELKQAGVEFCCGNGSMLFDVRFRNGELKIPSLLVNDSTETFFRNIIAFEQCSYHSRDITSYVIFMDGLINTREDVVLLVNCGAIRNELGEDEAVADLFNNLHKEIMTDVSDFYFAELCVDVNEYSRDFFHELKARCFKWGRVLRHDYFSNPWAVISVIAAGLLLGLKIIQAVCSIIQVKH</sequence>
<evidence type="ECO:0000256" key="1">
    <source>
        <dbReference type="SAM" id="Phobius"/>
    </source>
</evidence>
<feature type="transmembrane region" description="Helical" evidence="1">
    <location>
        <begin position="405"/>
        <end position="429"/>
    </location>
</feature>
<accession>A0A2Z7ABF2</accession>
<evidence type="ECO:0000313" key="2">
    <source>
        <dbReference type="EMBL" id="KZV18357.1"/>
    </source>
</evidence>
<proteinExistence type="predicted"/>
<dbReference type="Pfam" id="PF03140">
    <property type="entry name" value="DUF247"/>
    <property type="match status" value="1"/>
</dbReference>
<organism evidence="2 3">
    <name type="scientific">Dorcoceras hygrometricum</name>
    <dbReference type="NCBI Taxonomy" id="472368"/>
    <lineage>
        <taxon>Eukaryota</taxon>
        <taxon>Viridiplantae</taxon>
        <taxon>Streptophyta</taxon>
        <taxon>Embryophyta</taxon>
        <taxon>Tracheophyta</taxon>
        <taxon>Spermatophyta</taxon>
        <taxon>Magnoliopsida</taxon>
        <taxon>eudicotyledons</taxon>
        <taxon>Gunneridae</taxon>
        <taxon>Pentapetalae</taxon>
        <taxon>asterids</taxon>
        <taxon>lamiids</taxon>
        <taxon>Lamiales</taxon>
        <taxon>Gesneriaceae</taxon>
        <taxon>Didymocarpoideae</taxon>
        <taxon>Trichosporeae</taxon>
        <taxon>Loxocarpinae</taxon>
        <taxon>Dorcoceras</taxon>
    </lineage>
</organism>
<keyword evidence="1" id="KW-1133">Transmembrane helix</keyword>
<dbReference type="EMBL" id="KV017469">
    <property type="protein sequence ID" value="KZV18357.1"/>
    <property type="molecule type" value="Genomic_DNA"/>
</dbReference>
<dbReference type="AlphaFoldDB" id="A0A2Z7ABF2"/>
<dbReference type="PANTHER" id="PTHR31170">
    <property type="entry name" value="BNAC04G53230D PROTEIN"/>
    <property type="match status" value="1"/>
</dbReference>
<dbReference type="OrthoDB" id="1639532at2759"/>
<name>A0A2Z7ABF2_9LAMI</name>